<keyword evidence="6 7" id="KW-0694">RNA-binding</keyword>
<evidence type="ECO:0000259" key="9">
    <source>
        <dbReference type="SMART" id="SM00650"/>
    </source>
</evidence>
<dbReference type="EC" id="2.1.1.182" evidence="7"/>
<feature type="binding site" evidence="7 8">
    <location>
        <position position="106"/>
    </location>
    <ligand>
        <name>S-adenosyl-L-methionine</name>
        <dbReference type="ChEBI" id="CHEBI:59789"/>
    </ligand>
</feature>
<dbReference type="InterPro" id="IPR020598">
    <property type="entry name" value="rRNA_Ade_methylase_Trfase_N"/>
</dbReference>
<dbReference type="Gene3D" id="3.40.50.150">
    <property type="entry name" value="Vaccinia Virus protein VP39"/>
    <property type="match status" value="1"/>
</dbReference>
<protein>
    <recommendedName>
        <fullName evidence="7">Ribosomal RNA small subunit methyltransferase A</fullName>
        <ecNumber evidence="7">2.1.1.182</ecNumber>
    </recommendedName>
    <alternativeName>
        <fullName evidence="7">16S rRNA (adenine(1518)-N(6)/adenine(1519)-N(6))-dimethyltransferase</fullName>
    </alternativeName>
    <alternativeName>
        <fullName evidence="7">16S rRNA dimethyladenosine transferase</fullName>
    </alternativeName>
    <alternativeName>
        <fullName evidence="7">16S rRNA dimethylase</fullName>
    </alternativeName>
    <alternativeName>
        <fullName evidence="7">S-adenosylmethionine-6-N', N'-adenosyl(rRNA) dimethyltransferase</fullName>
    </alternativeName>
</protein>
<evidence type="ECO:0000313" key="11">
    <source>
        <dbReference type="Proteomes" id="UP000238442"/>
    </source>
</evidence>
<keyword evidence="3 7" id="KW-0489">Methyltransferase</keyword>
<evidence type="ECO:0000256" key="3">
    <source>
        <dbReference type="ARBA" id="ARBA00022603"/>
    </source>
</evidence>
<dbReference type="GO" id="GO:0052908">
    <property type="term" value="F:16S rRNA (adenine(1518)-N(6)/adenine(1519)-N(6))-dimethyltransferase activity"/>
    <property type="evidence" value="ECO:0007669"/>
    <property type="project" value="UniProtKB-EC"/>
</dbReference>
<dbReference type="InterPro" id="IPR001737">
    <property type="entry name" value="KsgA/Erm"/>
</dbReference>
<evidence type="ECO:0000313" key="10">
    <source>
        <dbReference type="EMBL" id="AVI50392.1"/>
    </source>
</evidence>
<comment type="similarity">
    <text evidence="7">Belongs to the class I-like SAM-binding methyltransferase superfamily. rRNA adenine N(6)-methyltransferase family. RsmA subfamily.</text>
</comment>
<dbReference type="RefSeq" id="WP_105215193.1">
    <property type="nucleotide sequence ID" value="NZ_CP027062.1"/>
</dbReference>
<proteinExistence type="inferred from homology"/>
<dbReference type="KEGG" id="aue:C5O00_04125"/>
<gene>
    <name evidence="7" type="primary">rsmA</name>
    <name evidence="7" type="synonym">ksgA</name>
    <name evidence="10" type="ORF">C5O00_04125</name>
</gene>
<keyword evidence="2 7" id="KW-0698">rRNA processing</keyword>
<dbReference type="HAMAP" id="MF_00607">
    <property type="entry name" value="16SrRNA_methyltr_A"/>
    <property type="match status" value="1"/>
</dbReference>
<accession>A0A2S0HUQ7</accession>
<dbReference type="EMBL" id="CP027062">
    <property type="protein sequence ID" value="AVI50392.1"/>
    <property type="molecule type" value="Genomic_DNA"/>
</dbReference>
<keyword evidence="11" id="KW-1185">Reference proteome</keyword>
<feature type="binding site" evidence="8">
    <location>
        <position position="62"/>
    </location>
    <ligand>
        <name>S-adenosyl-L-methionine</name>
        <dbReference type="ChEBI" id="CHEBI:59789"/>
    </ligand>
</feature>
<feature type="binding site" evidence="7 8">
    <location>
        <position position="41"/>
    </location>
    <ligand>
        <name>S-adenosyl-L-methionine</name>
        <dbReference type="ChEBI" id="CHEBI:59789"/>
    </ligand>
</feature>
<dbReference type="SUPFAM" id="SSF53335">
    <property type="entry name" value="S-adenosyl-L-methionine-dependent methyltransferases"/>
    <property type="match status" value="1"/>
</dbReference>
<organism evidence="10 11">
    <name type="scientific">Pukyongia salina</name>
    <dbReference type="NCBI Taxonomy" id="2094025"/>
    <lineage>
        <taxon>Bacteria</taxon>
        <taxon>Pseudomonadati</taxon>
        <taxon>Bacteroidota</taxon>
        <taxon>Flavobacteriia</taxon>
        <taxon>Flavobacteriales</taxon>
        <taxon>Flavobacteriaceae</taxon>
        <taxon>Pukyongia</taxon>
    </lineage>
</organism>
<sequence length="264" mass="30058">MHKPVRAKKHLGQHFLHDEGIAEKIADTLTLTSCNNVLEIGPGMGVLTKYLLEKPIKLVALDLDKESIEYLKEHFKGKPLEIVEADFLKYDLSRVFPDQSFAITGNFPYNISTQIVFKLLEHRDRIPLFTGMFQKEVAQRICAGDGSKTYGILSVLTQAFYNAEYLFTVKPGVFNPPPKVDSGVLRLSRKKDYSLPCDEKLFFKVVKTAFQQRRKTLRNSLKIFNLSQKLKEDTIFGLRPEQLSVEAFISLTQKIEEDAVSANN</sequence>
<dbReference type="CDD" id="cd02440">
    <property type="entry name" value="AdoMet_MTases"/>
    <property type="match status" value="1"/>
</dbReference>
<comment type="subcellular location">
    <subcellularLocation>
        <location evidence="7">Cytoplasm</location>
    </subcellularLocation>
</comment>
<feature type="binding site" evidence="7 8">
    <location>
        <position position="14"/>
    </location>
    <ligand>
        <name>S-adenosyl-L-methionine</name>
        <dbReference type="ChEBI" id="CHEBI:59789"/>
    </ligand>
</feature>
<dbReference type="Pfam" id="PF00398">
    <property type="entry name" value="RrnaAD"/>
    <property type="match status" value="1"/>
</dbReference>
<name>A0A2S0HUQ7_9FLAO</name>
<keyword evidence="5 7" id="KW-0949">S-adenosyl-L-methionine</keyword>
<evidence type="ECO:0000256" key="5">
    <source>
        <dbReference type="ARBA" id="ARBA00022691"/>
    </source>
</evidence>
<comment type="caution">
    <text evidence="7">Lacks conserved residue(s) required for the propagation of feature annotation.</text>
</comment>
<evidence type="ECO:0000256" key="1">
    <source>
        <dbReference type="ARBA" id="ARBA00022490"/>
    </source>
</evidence>
<evidence type="ECO:0000256" key="2">
    <source>
        <dbReference type="ARBA" id="ARBA00022552"/>
    </source>
</evidence>
<dbReference type="InterPro" id="IPR023165">
    <property type="entry name" value="rRNA_Ade_diMease-like_C"/>
</dbReference>
<dbReference type="Proteomes" id="UP000238442">
    <property type="component" value="Chromosome"/>
</dbReference>
<keyword evidence="4 7" id="KW-0808">Transferase</keyword>
<evidence type="ECO:0000256" key="7">
    <source>
        <dbReference type="HAMAP-Rule" id="MF_00607"/>
    </source>
</evidence>
<dbReference type="OrthoDB" id="9814755at2"/>
<feature type="domain" description="Ribosomal RNA adenine methylase transferase N-terminal" evidence="9">
    <location>
        <begin position="21"/>
        <end position="191"/>
    </location>
</feature>
<dbReference type="AlphaFoldDB" id="A0A2S0HUQ7"/>
<reference evidence="10 11" key="1">
    <citation type="submission" date="2018-02" db="EMBL/GenBank/DDBJ databases">
        <title>Genomic analysis of the strain RR4-38 isolated from a seawater recirculating aquaculture system.</title>
        <authorList>
            <person name="Kim Y.-S."/>
            <person name="Jang Y.H."/>
            <person name="Kim K.-H."/>
        </authorList>
    </citation>
    <scope>NUCLEOTIDE SEQUENCE [LARGE SCALE GENOMIC DNA]</scope>
    <source>
        <strain evidence="10 11">RR4-38</strain>
    </source>
</reference>
<dbReference type="PANTHER" id="PTHR11727:SF7">
    <property type="entry name" value="DIMETHYLADENOSINE TRANSFERASE-RELATED"/>
    <property type="match status" value="1"/>
</dbReference>
<dbReference type="Gene3D" id="1.10.8.100">
    <property type="entry name" value="Ribosomal RNA adenine dimethylase-like, domain 2"/>
    <property type="match status" value="1"/>
</dbReference>
<dbReference type="GO" id="GO:0003723">
    <property type="term" value="F:RNA binding"/>
    <property type="evidence" value="ECO:0007669"/>
    <property type="project" value="UniProtKB-UniRule"/>
</dbReference>
<evidence type="ECO:0000256" key="4">
    <source>
        <dbReference type="ARBA" id="ARBA00022679"/>
    </source>
</evidence>
<dbReference type="PANTHER" id="PTHR11727">
    <property type="entry name" value="DIMETHYLADENOSINE TRANSFERASE"/>
    <property type="match status" value="1"/>
</dbReference>
<feature type="binding site" evidence="7 8">
    <location>
        <position position="16"/>
    </location>
    <ligand>
        <name>S-adenosyl-L-methionine</name>
        <dbReference type="ChEBI" id="CHEBI:59789"/>
    </ligand>
</feature>
<comment type="function">
    <text evidence="7">Specifically dimethylates two adjacent adenosines (A1518 and A1519) in the loop of a conserved hairpin near the 3'-end of 16S rRNA in the 30S particle. May play a critical role in biogenesis of 30S subunits.</text>
</comment>
<dbReference type="GO" id="GO:0005829">
    <property type="term" value="C:cytosol"/>
    <property type="evidence" value="ECO:0007669"/>
    <property type="project" value="TreeGrafter"/>
</dbReference>
<dbReference type="InterPro" id="IPR011530">
    <property type="entry name" value="rRNA_adenine_dimethylase"/>
</dbReference>
<dbReference type="SMART" id="SM00650">
    <property type="entry name" value="rADc"/>
    <property type="match status" value="1"/>
</dbReference>
<dbReference type="NCBIfam" id="TIGR00755">
    <property type="entry name" value="ksgA"/>
    <property type="match status" value="1"/>
</dbReference>
<comment type="catalytic activity">
    <reaction evidence="7">
        <text>adenosine(1518)/adenosine(1519) in 16S rRNA + 4 S-adenosyl-L-methionine = N(6)-dimethyladenosine(1518)/N(6)-dimethyladenosine(1519) in 16S rRNA + 4 S-adenosyl-L-homocysteine + 4 H(+)</text>
        <dbReference type="Rhea" id="RHEA:19609"/>
        <dbReference type="Rhea" id="RHEA-COMP:10232"/>
        <dbReference type="Rhea" id="RHEA-COMP:10233"/>
        <dbReference type="ChEBI" id="CHEBI:15378"/>
        <dbReference type="ChEBI" id="CHEBI:57856"/>
        <dbReference type="ChEBI" id="CHEBI:59789"/>
        <dbReference type="ChEBI" id="CHEBI:74411"/>
        <dbReference type="ChEBI" id="CHEBI:74493"/>
        <dbReference type="EC" id="2.1.1.182"/>
    </reaction>
</comment>
<feature type="binding site" evidence="7 8">
    <location>
        <position position="86"/>
    </location>
    <ligand>
        <name>S-adenosyl-L-methionine</name>
        <dbReference type="ChEBI" id="CHEBI:59789"/>
    </ligand>
</feature>
<keyword evidence="1 7" id="KW-0963">Cytoplasm</keyword>
<dbReference type="PROSITE" id="PS51689">
    <property type="entry name" value="SAM_RNA_A_N6_MT"/>
    <property type="match status" value="1"/>
</dbReference>
<dbReference type="FunFam" id="1.10.8.100:FF:000001">
    <property type="entry name" value="Ribosomal RNA small subunit methyltransferase A"/>
    <property type="match status" value="1"/>
</dbReference>
<dbReference type="InterPro" id="IPR029063">
    <property type="entry name" value="SAM-dependent_MTases_sf"/>
</dbReference>
<evidence type="ECO:0000256" key="8">
    <source>
        <dbReference type="PROSITE-ProRule" id="PRU01026"/>
    </source>
</evidence>
<evidence type="ECO:0000256" key="6">
    <source>
        <dbReference type="ARBA" id="ARBA00022884"/>
    </source>
</evidence>